<protein>
    <recommendedName>
        <fullName evidence="2">Transposase InsH N-terminal domain-containing protein</fullName>
    </recommendedName>
</protein>
<feature type="region of interest" description="Disordered" evidence="1">
    <location>
        <begin position="306"/>
        <end position="352"/>
    </location>
</feature>
<dbReference type="Pfam" id="PF05598">
    <property type="entry name" value="DUF772"/>
    <property type="match status" value="1"/>
</dbReference>
<sequence length="352" mass="38881">MSLRPQPPLPPVPEDTARVAQTAFRRGNPYLLLRTCLGPIFADAAFADLYPTRGQPAYAPWRLALVTLLQFREGLSDRQAAEAVWARIDWYRKYLLGLDLTDPGFDSSVLCEFRGRLLARILDAARDQGVLKAHGRQRTDSTHVLAAVRDLNRIELLAETLRAALNAIATVAPDWLRGVAPPDWHERYDHRIEDARLPETGPKREAYVLQVGADGYHLLDAPDGASAPPLAATLPAVAVLRRVWARHFMRAGDDPDIGAGVRLVPVQGPGPGDRVETPYDSDARFRAKSGTDWTGSTVHLTETCDPDLPRLVVRPGHARPRDPPPDRRGPPGLALRARGLVGPVRSLRRRSR</sequence>
<dbReference type="HOGENOM" id="CLU_028885_0_0_5"/>
<accession>B8IWC9</accession>
<dbReference type="EMBL" id="CP001350">
    <property type="protein sequence ID" value="ACL62719.1"/>
    <property type="molecule type" value="Genomic_DNA"/>
</dbReference>
<organism evidence="3 4">
    <name type="scientific">Methylobacterium nodulans (strain LMG 21967 / CNCM I-2342 / ORS 2060)</name>
    <dbReference type="NCBI Taxonomy" id="460265"/>
    <lineage>
        <taxon>Bacteria</taxon>
        <taxon>Pseudomonadati</taxon>
        <taxon>Pseudomonadota</taxon>
        <taxon>Alphaproteobacteria</taxon>
        <taxon>Hyphomicrobiales</taxon>
        <taxon>Methylobacteriaceae</taxon>
        <taxon>Methylobacterium</taxon>
    </lineage>
</organism>
<evidence type="ECO:0000313" key="4">
    <source>
        <dbReference type="Proteomes" id="UP000008207"/>
    </source>
</evidence>
<dbReference type="Proteomes" id="UP000008207">
    <property type="component" value="Plasmid pMNOD01"/>
</dbReference>
<geneLocation type="plasmid" evidence="3 4">
    <name>pMNOD01</name>
</geneLocation>
<dbReference type="InterPro" id="IPR008490">
    <property type="entry name" value="Transposase_InsH_N"/>
</dbReference>
<feature type="compositionally biased region" description="Basic and acidic residues" evidence="1">
    <location>
        <begin position="319"/>
        <end position="329"/>
    </location>
</feature>
<keyword evidence="3" id="KW-0614">Plasmid</keyword>
<evidence type="ECO:0000256" key="1">
    <source>
        <dbReference type="SAM" id="MobiDB-lite"/>
    </source>
</evidence>
<evidence type="ECO:0000313" key="3">
    <source>
        <dbReference type="EMBL" id="ACL62719.1"/>
    </source>
</evidence>
<gene>
    <name evidence="3" type="ordered locus">Mnod_8647</name>
</gene>
<keyword evidence="4" id="KW-1185">Reference proteome</keyword>
<evidence type="ECO:0000259" key="2">
    <source>
        <dbReference type="Pfam" id="PF05598"/>
    </source>
</evidence>
<proteinExistence type="predicted"/>
<dbReference type="AlphaFoldDB" id="B8IWC9"/>
<dbReference type="KEGG" id="mno:Mnod_8647"/>
<feature type="domain" description="Transposase InsH N-terminal" evidence="2">
    <location>
        <begin position="26"/>
        <end position="116"/>
    </location>
</feature>
<name>B8IWC9_METNO</name>
<reference evidence="4" key="1">
    <citation type="submission" date="2009-01" db="EMBL/GenBank/DDBJ databases">
        <title>Complete sequence of plasmid 1 of Methylobacterium nodulans ORS 2060.</title>
        <authorList>
            <consortium name="US DOE Joint Genome Institute"/>
            <person name="Lucas S."/>
            <person name="Copeland A."/>
            <person name="Lapidus A."/>
            <person name="Glavina del Rio T."/>
            <person name="Dalin E."/>
            <person name="Tice H."/>
            <person name="Bruce D."/>
            <person name="Goodwin L."/>
            <person name="Pitluck S."/>
            <person name="Sims D."/>
            <person name="Brettin T."/>
            <person name="Detter J.C."/>
            <person name="Han C."/>
            <person name="Larimer F."/>
            <person name="Land M."/>
            <person name="Hauser L."/>
            <person name="Kyrpides N."/>
            <person name="Ivanova N."/>
            <person name="Marx C.J."/>
            <person name="Richardson P."/>
        </authorList>
    </citation>
    <scope>NUCLEOTIDE SEQUENCE [LARGE SCALE GENOMIC DNA]</scope>
    <source>
        <strain evidence="4">LMG 21967 / CNCM I-2342 / ORS 2060</strain>
        <plasmid evidence="4">Plasmid pMNOD01</plasmid>
    </source>
</reference>